<dbReference type="Proteomes" id="UP000189545">
    <property type="component" value="Chromosome"/>
</dbReference>
<dbReference type="SUPFAM" id="SSF53850">
    <property type="entry name" value="Periplasmic binding protein-like II"/>
    <property type="match status" value="1"/>
</dbReference>
<accession>A0A1S6HRW8</accession>
<keyword evidence="2" id="KW-0732">Signal</keyword>
<dbReference type="AlphaFoldDB" id="A0A1S6HRW8"/>
<dbReference type="InterPro" id="IPR001638">
    <property type="entry name" value="Solute-binding_3/MltF_N"/>
</dbReference>
<dbReference type="OrthoDB" id="5904382at2"/>
<dbReference type="Pfam" id="PF00497">
    <property type="entry name" value="SBP_bac_3"/>
    <property type="match status" value="1"/>
</dbReference>
<evidence type="ECO:0000313" key="5">
    <source>
        <dbReference type="Proteomes" id="UP000189545"/>
    </source>
</evidence>
<evidence type="ECO:0000256" key="1">
    <source>
        <dbReference type="ARBA" id="ARBA00010333"/>
    </source>
</evidence>
<dbReference type="KEGG" id="spsw:Sps_03130"/>
<dbReference type="Gene3D" id="3.40.190.10">
    <property type="entry name" value="Periplasmic binding protein-like II"/>
    <property type="match status" value="2"/>
</dbReference>
<comment type="similarity">
    <text evidence="1">Belongs to the bacterial solute-binding protein 3 family.</text>
</comment>
<evidence type="ECO:0000313" key="4">
    <source>
        <dbReference type="EMBL" id="AQS38273.1"/>
    </source>
</evidence>
<sequence>MINRFSWIFSVLLFGLLVSSPMAEQDYLQPKLRFCVESTEFPPFNYFKRVKGLKTEPSGYDVDLLRLVFEPAGIEYQVIALPWRRCLKEVYDGIVDGAMSASLNPQRKRDYLPSAPYYHLNPSYFYLKFNYPDGLKISSMSELEERGKVCGIVGFNYLNFGWSNLDKLYEINDISQLPIMLQKNRCQFFLARKETLAGTLAINKMHNLDKLLNGQVVPDSQPEPFHMLVSKKSAYGNLINPLFNKKVLELRKNGDLDRLLEYHLNELRKGAKEEND</sequence>
<feature type="domain" description="Solute-binding protein family 3/N-terminal" evidence="3">
    <location>
        <begin position="31"/>
        <end position="267"/>
    </location>
</feature>
<reference evidence="4 5" key="1">
    <citation type="submission" date="2016-03" db="EMBL/GenBank/DDBJ databases">
        <title>Complete genome sequence of Shewanella psychrophila WP2, a deep sea bacterium isolated from west Pacific sediment.</title>
        <authorList>
            <person name="Xu G."/>
            <person name="Jian H."/>
        </authorList>
    </citation>
    <scope>NUCLEOTIDE SEQUENCE [LARGE SCALE GENOMIC DNA]</scope>
    <source>
        <strain evidence="4 5">WP2</strain>
    </source>
</reference>
<dbReference type="EMBL" id="CP014782">
    <property type="protein sequence ID" value="AQS38273.1"/>
    <property type="molecule type" value="Genomic_DNA"/>
</dbReference>
<name>A0A1S6HRW8_9GAMM</name>
<keyword evidence="5" id="KW-1185">Reference proteome</keyword>
<dbReference type="RefSeq" id="WP_077753340.1">
    <property type="nucleotide sequence ID" value="NZ_CP014782.1"/>
</dbReference>
<dbReference type="PANTHER" id="PTHR35936:SF6">
    <property type="entry name" value="AMINO ACID ABC TRANSPORTER SUBSTRATE-BINDING PAAT FAMILY PROTEIN"/>
    <property type="match status" value="1"/>
</dbReference>
<evidence type="ECO:0000256" key="2">
    <source>
        <dbReference type="ARBA" id="ARBA00022729"/>
    </source>
</evidence>
<dbReference type="SMART" id="SM00062">
    <property type="entry name" value="PBPb"/>
    <property type="match status" value="1"/>
</dbReference>
<organism evidence="4 5">
    <name type="scientific">Shewanella psychrophila</name>
    <dbReference type="NCBI Taxonomy" id="225848"/>
    <lineage>
        <taxon>Bacteria</taxon>
        <taxon>Pseudomonadati</taxon>
        <taxon>Pseudomonadota</taxon>
        <taxon>Gammaproteobacteria</taxon>
        <taxon>Alteromonadales</taxon>
        <taxon>Shewanellaceae</taxon>
        <taxon>Shewanella</taxon>
    </lineage>
</organism>
<evidence type="ECO:0000259" key="3">
    <source>
        <dbReference type="SMART" id="SM00062"/>
    </source>
</evidence>
<protein>
    <submittedName>
        <fullName evidence="4">Amino acid ABC transporter substrate-binding protein, PAAT family</fullName>
    </submittedName>
</protein>
<dbReference type="STRING" id="225848.Sps_03130"/>
<gene>
    <name evidence="4" type="ORF">Sps_03130</name>
</gene>
<dbReference type="PANTHER" id="PTHR35936">
    <property type="entry name" value="MEMBRANE-BOUND LYTIC MUREIN TRANSGLYCOSYLASE F"/>
    <property type="match status" value="1"/>
</dbReference>
<proteinExistence type="inferred from homology"/>